<dbReference type="PANTHER" id="PTHR13844">
    <property type="entry name" value="SWI/SNF-RELATED MATRIX-ASSOCIATED ACTIN-DEPENDENT REGULATOR OF CHROMATIN SUBFAMILY D"/>
    <property type="match status" value="1"/>
</dbReference>
<dbReference type="EMBL" id="MN739396">
    <property type="protein sequence ID" value="QHT02599.1"/>
    <property type="molecule type" value="Genomic_DNA"/>
</dbReference>
<evidence type="ECO:0000313" key="3">
    <source>
        <dbReference type="EMBL" id="QHT02599.1"/>
    </source>
</evidence>
<feature type="region of interest" description="Disordered" evidence="1">
    <location>
        <begin position="80"/>
        <end position="110"/>
    </location>
</feature>
<dbReference type="Pfam" id="PF02201">
    <property type="entry name" value="SWIB"/>
    <property type="match status" value="1"/>
</dbReference>
<dbReference type="SUPFAM" id="SSF47592">
    <property type="entry name" value="SWIB/MDM2 domain"/>
    <property type="match status" value="1"/>
</dbReference>
<name>A0A6C0CFY8_9ZZZZ</name>
<evidence type="ECO:0000259" key="2">
    <source>
        <dbReference type="PROSITE" id="PS51925"/>
    </source>
</evidence>
<dbReference type="PROSITE" id="PS51925">
    <property type="entry name" value="SWIB_MDM2"/>
    <property type="match status" value="1"/>
</dbReference>
<protein>
    <recommendedName>
        <fullName evidence="2">DM2 domain-containing protein</fullName>
    </recommendedName>
</protein>
<dbReference type="InterPro" id="IPR019835">
    <property type="entry name" value="SWIB_domain"/>
</dbReference>
<dbReference type="Gene3D" id="1.10.245.10">
    <property type="entry name" value="SWIB/MDM2 domain"/>
    <property type="match status" value="1"/>
</dbReference>
<dbReference type="InterPro" id="IPR003121">
    <property type="entry name" value="SWIB_MDM2_domain"/>
</dbReference>
<feature type="compositionally biased region" description="Basic residues" evidence="1">
    <location>
        <begin position="84"/>
        <end position="95"/>
    </location>
</feature>
<dbReference type="InterPro" id="IPR036885">
    <property type="entry name" value="SWIB_MDM2_dom_sf"/>
</dbReference>
<reference evidence="3" key="1">
    <citation type="journal article" date="2020" name="Nature">
        <title>Giant virus diversity and host interactions through global metagenomics.</title>
        <authorList>
            <person name="Schulz F."/>
            <person name="Roux S."/>
            <person name="Paez-Espino D."/>
            <person name="Jungbluth S."/>
            <person name="Walsh D.A."/>
            <person name="Denef V.J."/>
            <person name="McMahon K.D."/>
            <person name="Konstantinidis K.T."/>
            <person name="Eloe-Fadrosh E.A."/>
            <person name="Kyrpides N.C."/>
            <person name="Woyke T."/>
        </authorList>
    </citation>
    <scope>NUCLEOTIDE SEQUENCE</scope>
    <source>
        <strain evidence="3">GVMAG-M-3300020595-32</strain>
    </source>
</reference>
<dbReference type="SMART" id="SM00151">
    <property type="entry name" value="SWIB"/>
    <property type="match status" value="1"/>
</dbReference>
<sequence>MPSNKKVSAPKKKVVKKAPVVEPKVETPVQETSVVEAPQNTVENYADEFTHLVEQLKVLQNSLKELTVYTSKLEKRVAKDQKVLQKRVNGKRKRTNNSSSPSGFSKPGPVSDELRAFLKLGDGELVARTEVTKRINAYCKEHGLQGKEDKRVLKPDKTLKTLLRLGKNDELTFFNLQKYMKVHFPNKEGVYPTA</sequence>
<feature type="compositionally biased region" description="Low complexity" evidence="1">
    <location>
        <begin position="98"/>
        <end position="110"/>
    </location>
</feature>
<dbReference type="CDD" id="cd10567">
    <property type="entry name" value="SWIB-MDM2_like"/>
    <property type="match status" value="1"/>
</dbReference>
<proteinExistence type="predicted"/>
<feature type="domain" description="DM2" evidence="2">
    <location>
        <begin position="103"/>
        <end position="186"/>
    </location>
</feature>
<organism evidence="3">
    <name type="scientific">viral metagenome</name>
    <dbReference type="NCBI Taxonomy" id="1070528"/>
    <lineage>
        <taxon>unclassified sequences</taxon>
        <taxon>metagenomes</taxon>
        <taxon>organismal metagenomes</taxon>
    </lineage>
</organism>
<accession>A0A6C0CFY8</accession>
<evidence type="ECO:0000256" key="1">
    <source>
        <dbReference type="SAM" id="MobiDB-lite"/>
    </source>
</evidence>
<dbReference type="AlphaFoldDB" id="A0A6C0CFY8"/>